<keyword evidence="12" id="KW-1185">Reference proteome</keyword>
<organism evidence="11 12">
    <name type="scientific">Geomonas terrae</name>
    <dbReference type="NCBI Taxonomy" id="2562681"/>
    <lineage>
        <taxon>Bacteria</taxon>
        <taxon>Pseudomonadati</taxon>
        <taxon>Thermodesulfobacteriota</taxon>
        <taxon>Desulfuromonadia</taxon>
        <taxon>Geobacterales</taxon>
        <taxon>Geobacteraceae</taxon>
        <taxon>Geomonas</taxon>
    </lineage>
</organism>
<dbReference type="GO" id="GO:0016410">
    <property type="term" value="F:N-acyltransferase activity"/>
    <property type="evidence" value="ECO:0007669"/>
    <property type="project" value="UniProtKB-UniRule"/>
</dbReference>
<dbReference type="CDD" id="cd07571">
    <property type="entry name" value="ALP_N-acyl_transferase"/>
    <property type="match status" value="1"/>
</dbReference>
<feature type="transmembrane region" description="Helical" evidence="9">
    <location>
        <begin position="191"/>
        <end position="210"/>
    </location>
</feature>
<evidence type="ECO:0000256" key="8">
    <source>
        <dbReference type="ARBA" id="ARBA00023315"/>
    </source>
</evidence>
<keyword evidence="5 9" id="KW-0812">Transmembrane</keyword>
<dbReference type="HAMAP" id="MF_01148">
    <property type="entry name" value="Lnt"/>
    <property type="match status" value="1"/>
</dbReference>
<dbReference type="SUPFAM" id="SSF56317">
    <property type="entry name" value="Carbon-nitrogen hydrolase"/>
    <property type="match status" value="1"/>
</dbReference>
<dbReference type="EMBL" id="SRSC01000006">
    <property type="protein sequence ID" value="TGU70091.1"/>
    <property type="molecule type" value="Genomic_DNA"/>
</dbReference>
<keyword evidence="3 9" id="KW-1003">Cell membrane</keyword>
<evidence type="ECO:0000256" key="3">
    <source>
        <dbReference type="ARBA" id="ARBA00022475"/>
    </source>
</evidence>
<reference evidence="11 12" key="1">
    <citation type="submission" date="2019-04" db="EMBL/GenBank/DDBJ databases">
        <title>Geobacter oryzae sp. nov., ferric-reducing bacteria isolated from paddy soil.</title>
        <authorList>
            <person name="Xu Z."/>
            <person name="Masuda Y."/>
            <person name="Itoh H."/>
            <person name="Senoo K."/>
        </authorList>
    </citation>
    <scope>NUCLEOTIDE SEQUENCE [LARGE SCALE GENOMIC DNA]</scope>
    <source>
        <strain evidence="11 12">Red111</strain>
    </source>
</reference>
<evidence type="ECO:0000313" key="11">
    <source>
        <dbReference type="EMBL" id="TGU70091.1"/>
    </source>
</evidence>
<dbReference type="GO" id="GO:0005886">
    <property type="term" value="C:plasma membrane"/>
    <property type="evidence" value="ECO:0007669"/>
    <property type="project" value="UniProtKB-SubCell"/>
</dbReference>
<evidence type="ECO:0000259" key="10">
    <source>
        <dbReference type="PROSITE" id="PS50263"/>
    </source>
</evidence>
<dbReference type="InterPro" id="IPR045378">
    <property type="entry name" value="LNT_N"/>
</dbReference>
<evidence type="ECO:0000256" key="9">
    <source>
        <dbReference type="HAMAP-Rule" id="MF_01148"/>
    </source>
</evidence>
<dbReference type="InterPro" id="IPR036526">
    <property type="entry name" value="C-N_Hydrolase_sf"/>
</dbReference>
<comment type="subcellular location">
    <subcellularLocation>
        <location evidence="1 9">Cell membrane</location>
        <topology evidence="1 9">Multi-pass membrane protein</topology>
    </subcellularLocation>
</comment>
<evidence type="ECO:0000313" key="12">
    <source>
        <dbReference type="Proteomes" id="UP000306416"/>
    </source>
</evidence>
<evidence type="ECO:0000256" key="4">
    <source>
        <dbReference type="ARBA" id="ARBA00022679"/>
    </source>
</evidence>
<evidence type="ECO:0000256" key="6">
    <source>
        <dbReference type="ARBA" id="ARBA00022989"/>
    </source>
</evidence>
<keyword evidence="7 9" id="KW-0472">Membrane</keyword>
<comment type="caution">
    <text evidence="11">The sequence shown here is derived from an EMBL/GenBank/DDBJ whole genome shotgun (WGS) entry which is preliminary data.</text>
</comment>
<keyword evidence="8 9" id="KW-0012">Acyltransferase</keyword>
<gene>
    <name evidence="9 11" type="primary">lnt</name>
    <name evidence="11" type="ORF">E4633_20020</name>
</gene>
<sequence length="521" mass="57001">MTTSSNSPPLTPWGAAIITGVLLFLGYVGFDQFYLEWIFLLPLLWAIRDVRPRRAFLLGWVAGIVGHGGGFYWIIQMFQQFAGAPLPVGIVGLVLLAAANGVVLAVWAWGVSLLTRGRERHLVWIAPVLWTAIEKVWPEVFPNYLGASQYKVPHLTQIADFTGVLGVSFLVVYINATLYRILACRFEGKGVPWRAAAALGVTLVLVVAYGEFRIREVDGKVAAAQHLTVGLVQTNRGAADLHLSAGAIQQEHRDMSKALLAAKKADLVVWPEGVLSLGLPSREGTIPTWALGDLKVPLLFGACLQLNEEGETRFYNSALLADASGKILGTYDKTVLVPFGEYIPFGDVFPVLYAWSPYSSKFFSGKSVEPLKLGPHLLSVSICYEDIFPTHIRKLMRGGSEGRTPAVMFNLTNDSWYGNSTEPMEHLALASFRSIENRRSLVRVTNTGISAFVDPAGRITSRTGVWTREVLVDRVPLLEGTTVYGAFGDWIGWLCAVISLGAITLVTVSNRRDLTGKQNAL</sequence>
<feature type="transmembrane region" description="Helical" evidence="9">
    <location>
        <begin position="12"/>
        <end position="34"/>
    </location>
</feature>
<comment type="function">
    <text evidence="9">Catalyzes the phospholipid dependent N-acylation of the N-terminal cysteine of apolipoprotein, the last step in lipoprotein maturation.</text>
</comment>
<keyword evidence="11" id="KW-0449">Lipoprotein</keyword>
<feature type="domain" description="CN hydrolase" evidence="10">
    <location>
        <begin position="227"/>
        <end position="477"/>
    </location>
</feature>
<feature type="transmembrane region" description="Helical" evidence="9">
    <location>
        <begin position="87"/>
        <end position="109"/>
    </location>
</feature>
<dbReference type="Pfam" id="PF00795">
    <property type="entry name" value="CN_hydrolase"/>
    <property type="match status" value="1"/>
</dbReference>
<dbReference type="PANTHER" id="PTHR38686:SF1">
    <property type="entry name" value="APOLIPOPROTEIN N-ACYLTRANSFERASE"/>
    <property type="match status" value="1"/>
</dbReference>
<dbReference type="InterPro" id="IPR003010">
    <property type="entry name" value="C-N_Hydrolase"/>
</dbReference>
<accession>A0A4S1C9Y3</accession>
<evidence type="ECO:0000256" key="5">
    <source>
        <dbReference type="ARBA" id="ARBA00022692"/>
    </source>
</evidence>
<keyword evidence="4 9" id="KW-0808">Transferase</keyword>
<feature type="transmembrane region" description="Helical" evidence="9">
    <location>
        <begin position="158"/>
        <end position="179"/>
    </location>
</feature>
<dbReference type="Proteomes" id="UP000306416">
    <property type="component" value="Unassembled WGS sequence"/>
</dbReference>
<dbReference type="PROSITE" id="PS50263">
    <property type="entry name" value="CN_HYDROLASE"/>
    <property type="match status" value="1"/>
</dbReference>
<dbReference type="UniPathway" id="UPA00666"/>
<dbReference type="GO" id="GO:0042158">
    <property type="term" value="P:lipoprotein biosynthetic process"/>
    <property type="evidence" value="ECO:0007669"/>
    <property type="project" value="UniProtKB-UniRule"/>
</dbReference>
<comment type="catalytic activity">
    <reaction evidence="9">
        <text>N-terminal S-1,2-diacyl-sn-glyceryl-L-cysteinyl-[lipoprotein] + a glycerophospholipid = N-acyl-S-1,2-diacyl-sn-glyceryl-L-cysteinyl-[lipoprotein] + a 2-acyl-sn-glycero-3-phospholipid + H(+)</text>
        <dbReference type="Rhea" id="RHEA:48228"/>
        <dbReference type="Rhea" id="RHEA-COMP:14681"/>
        <dbReference type="Rhea" id="RHEA-COMP:14684"/>
        <dbReference type="ChEBI" id="CHEBI:15378"/>
        <dbReference type="ChEBI" id="CHEBI:136912"/>
        <dbReference type="ChEBI" id="CHEBI:140656"/>
        <dbReference type="ChEBI" id="CHEBI:140657"/>
        <dbReference type="ChEBI" id="CHEBI:140660"/>
        <dbReference type="EC" id="2.3.1.269"/>
    </reaction>
</comment>
<keyword evidence="6 9" id="KW-1133">Transmembrane helix</keyword>
<dbReference type="InterPro" id="IPR004563">
    <property type="entry name" value="Apolipo_AcylTrfase"/>
</dbReference>
<comment type="similarity">
    <text evidence="2 9">Belongs to the CN hydrolase family. Apolipoprotein N-acyltransferase subfamily.</text>
</comment>
<dbReference type="NCBIfam" id="TIGR00546">
    <property type="entry name" value="lnt"/>
    <property type="match status" value="1"/>
</dbReference>
<name>A0A4S1C9Y3_9BACT</name>
<evidence type="ECO:0000256" key="2">
    <source>
        <dbReference type="ARBA" id="ARBA00010065"/>
    </source>
</evidence>
<feature type="transmembrane region" description="Helical" evidence="9">
    <location>
        <begin position="490"/>
        <end position="508"/>
    </location>
</feature>
<dbReference type="PANTHER" id="PTHR38686">
    <property type="entry name" value="APOLIPOPROTEIN N-ACYLTRANSFERASE"/>
    <property type="match status" value="1"/>
</dbReference>
<dbReference type="Pfam" id="PF20154">
    <property type="entry name" value="LNT_N"/>
    <property type="match status" value="1"/>
</dbReference>
<dbReference type="Gene3D" id="3.60.110.10">
    <property type="entry name" value="Carbon-nitrogen hydrolase"/>
    <property type="match status" value="1"/>
</dbReference>
<feature type="transmembrane region" description="Helical" evidence="9">
    <location>
        <begin position="55"/>
        <end position="75"/>
    </location>
</feature>
<comment type="pathway">
    <text evidence="9">Protein modification; lipoprotein biosynthesis (N-acyl transfer).</text>
</comment>
<proteinExistence type="inferred from homology"/>
<evidence type="ECO:0000256" key="1">
    <source>
        <dbReference type="ARBA" id="ARBA00004651"/>
    </source>
</evidence>
<evidence type="ECO:0000256" key="7">
    <source>
        <dbReference type="ARBA" id="ARBA00023136"/>
    </source>
</evidence>
<dbReference type="RefSeq" id="WP_135873068.1">
    <property type="nucleotide sequence ID" value="NZ_SRSC01000006.1"/>
</dbReference>
<feature type="transmembrane region" description="Helical" evidence="9">
    <location>
        <begin position="121"/>
        <end position="138"/>
    </location>
</feature>
<dbReference type="EC" id="2.3.1.269" evidence="9"/>
<protein>
    <recommendedName>
        <fullName evidence="9">Apolipoprotein N-acyltransferase</fullName>
        <shortName evidence="9">ALP N-acyltransferase</shortName>
        <ecNumber evidence="9">2.3.1.269</ecNumber>
    </recommendedName>
</protein>
<dbReference type="AlphaFoldDB" id="A0A4S1C9Y3"/>